<accession>A0ABT8D8L9</accession>
<dbReference type="EMBL" id="JAUFRC010000001">
    <property type="protein sequence ID" value="MDN3712266.1"/>
    <property type="molecule type" value="Genomic_DNA"/>
</dbReference>
<sequence>MTRTLFSRSLPHSGLSVSAVASPLMIAERFYASGGSTPPRPRDRHRCRRRALGAGIRGRDPEDDVRRDLQSRWPRARYVEAPEALAPAITALSNDEGDIRVRLVGTPFQMKVWHALLDIPFGEVASYAELAARVGQAGAVRAVGTAVGQNPVSWAVPCHRVTRTGGAIGGYHWGEAAKRILLTREGAVLAPRAIAKS</sequence>
<evidence type="ECO:0000256" key="1">
    <source>
        <dbReference type="ARBA" id="ARBA00022763"/>
    </source>
</evidence>
<dbReference type="InterPro" id="IPR036388">
    <property type="entry name" value="WH-like_DNA-bd_sf"/>
</dbReference>
<dbReference type="SUPFAM" id="SSF46767">
    <property type="entry name" value="Methylated DNA-protein cysteine methyltransferase, C-terminal domain"/>
    <property type="match status" value="1"/>
</dbReference>
<dbReference type="GO" id="GO:0003908">
    <property type="term" value="F:methylated-DNA-[protein]-cysteine S-methyltransferase activity"/>
    <property type="evidence" value="ECO:0007669"/>
    <property type="project" value="UniProtKB-EC"/>
</dbReference>
<name>A0ABT8D8L9_9RHOB</name>
<proteinExistence type="predicted"/>
<dbReference type="EC" id="2.1.1.63" evidence="3"/>
<dbReference type="NCBIfam" id="TIGR00589">
    <property type="entry name" value="ogt"/>
    <property type="match status" value="1"/>
</dbReference>
<keyword evidence="3" id="KW-0489">Methyltransferase</keyword>
<evidence type="ECO:0000259" key="2">
    <source>
        <dbReference type="Pfam" id="PF01035"/>
    </source>
</evidence>
<keyword evidence="4" id="KW-1185">Reference proteome</keyword>
<dbReference type="PANTHER" id="PTHR10815:SF13">
    <property type="entry name" value="METHYLATED-DNA--PROTEIN-CYSTEINE METHYLTRANSFERASE"/>
    <property type="match status" value="1"/>
</dbReference>
<gene>
    <name evidence="3" type="ORF">QWZ10_11635</name>
</gene>
<protein>
    <submittedName>
        <fullName evidence="3">Methylated-DNA--[protein]-cysteine S-methyltransferase</fullName>
        <ecNumber evidence="3">2.1.1.63</ecNumber>
    </submittedName>
</protein>
<dbReference type="Pfam" id="PF01035">
    <property type="entry name" value="DNA_binding_1"/>
    <property type="match status" value="1"/>
</dbReference>
<dbReference type="GO" id="GO:0032259">
    <property type="term" value="P:methylation"/>
    <property type="evidence" value="ECO:0007669"/>
    <property type="project" value="UniProtKB-KW"/>
</dbReference>
<organism evidence="3 4">
    <name type="scientific">Paracoccus cavernae</name>
    <dbReference type="NCBI Taxonomy" id="1571207"/>
    <lineage>
        <taxon>Bacteria</taxon>
        <taxon>Pseudomonadati</taxon>
        <taxon>Pseudomonadota</taxon>
        <taxon>Alphaproteobacteria</taxon>
        <taxon>Rhodobacterales</taxon>
        <taxon>Paracoccaceae</taxon>
        <taxon>Paracoccus</taxon>
    </lineage>
</organism>
<keyword evidence="1" id="KW-0227">DNA damage</keyword>
<evidence type="ECO:0000313" key="4">
    <source>
        <dbReference type="Proteomes" id="UP001243846"/>
    </source>
</evidence>
<dbReference type="Gene3D" id="1.10.10.10">
    <property type="entry name" value="Winged helix-like DNA-binding domain superfamily/Winged helix DNA-binding domain"/>
    <property type="match status" value="1"/>
</dbReference>
<reference evidence="4" key="1">
    <citation type="journal article" date="2019" name="Int. J. Syst. Evol. Microbiol.">
        <title>The Global Catalogue of Microorganisms (GCM) 10K type strain sequencing project: providing services to taxonomists for standard genome sequencing and annotation.</title>
        <authorList>
            <consortium name="The Broad Institute Genomics Platform"/>
            <consortium name="The Broad Institute Genome Sequencing Center for Infectious Disease"/>
            <person name="Wu L."/>
            <person name="Ma J."/>
        </authorList>
    </citation>
    <scope>NUCLEOTIDE SEQUENCE [LARGE SCALE GENOMIC DNA]</scope>
    <source>
        <strain evidence="4">CECT 8482</strain>
    </source>
</reference>
<dbReference type="CDD" id="cd06445">
    <property type="entry name" value="ATase"/>
    <property type="match status" value="1"/>
</dbReference>
<dbReference type="InterPro" id="IPR014048">
    <property type="entry name" value="MethylDNA_cys_MeTrfase_DNA-bd"/>
</dbReference>
<feature type="domain" description="Methylated-DNA-[protein]-cysteine S-methyltransferase DNA binding" evidence="2">
    <location>
        <begin position="107"/>
        <end position="187"/>
    </location>
</feature>
<comment type="caution">
    <text evidence="3">The sequence shown here is derived from an EMBL/GenBank/DDBJ whole genome shotgun (WGS) entry which is preliminary data.</text>
</comment>
<dbReference type="InterPro" id="IPR036217">
    <property type="entry name" value="MethylDNA_cys_MeTrfase_DNAb"/>
</dbReference>
<dbReference type="Proteomes" id="UP001243846">
    <property type="component" value="Unassembled WGS sequence"/>
</dbReference>
<keyword evidence="3" id="KW-0808">Transferase</keyword>
<evidence type="ECO:0000313" key="3">
    <source>
        <dbReference type="EMBL" id="MDN3712266.1"/>
    </source>
</evidence>
<dbReference type="PANTHER" id="PTHR10815">
    <property type="entry name" value="METHYLATED-DNA--PROTEIN-CYSTEINE METHYLTRANSFERASE"/>
    <property type="match status" value="1"/>
</dbReference>